<evidence type="ECO:0000313" key="4">
    <source>
        <dbReference type="EMBL" id="CAI5741935.1"/>
    </source>
</evidence>
<evidence type="ECO:0000256" key="3">
    <source>
        <dbReference type="SAM" id="Phobius"/>
    </source>
</evidence>
<keyword evidence="2" id="KW-1003">Cell membrane</keyword>
<dbReference type="InterPro" id="IPR001991">
    <property type="entry name" value="Na-dicarboxylate_symporter"/>
</dbReference>
<comment type="subcellular location">
    <subcellularLocation>
        <location evidence="1">Cell membrane</location>
        <topology evidence="1">Multi-pass membrane protein</topology>
    </subcellularLocation>
</comment>
<keyword evidence="3" id="KW-0472">Membrane</keyword>
<dbReference type="PANTHER" id="PTHR42865">
    <property type="entry name" value="PROTON/GLUTAMATE-ASPARTATE SYMPORTER"/>
    <property type="match status" value="1"/>
</dbReference>
<proteinExistence type="predicted"/>
<dbReference type="GO" id="GO:0015293">
    <property type="term" value="F:symporter activity"/>
    <property type="evidence" value="ECO:0007669"/>
    <property type="project" value="UniProtKB-KW"/>
</dbReference>
<feature type="transmembrane region" description="Helical" evidence="3">
    <location>
        <begin position="101"/>
        <end position="118"/>
    </location>
</feature>
<evidence type="ECO:0000256" key="2">
    <source>
        <dbReference type="ARBA" id="ARBA00022475"/>
    </source>
</evidence>
<organism evidence="4 5">
    <name type="scientific">Peronospora destructor</name>
    <dbReference type="NCBI Taxonomy" id="86335"/>
    <lineage>
        <taxon>Eukaryota</taxon>
        <taxon>Sar</taxon>
        <taxon>Stramenopiles</taxon>
        <taxon>Oomycota</taxon>
        <taxon>Peronosporomycetes</taxon>
        <taxon>Peronosporales</taxon>
        <taxon>Peronosporaceae</taxon>
        <taxon>Peronospora</taxon>
    </lineage>
</organism>
<keyword evidence="3" id="KW-1133">Transmembrane helix</keyword>
<dbReference type="Proteomes" id="UP001162029">
    <property type="component" value="Unassembled WGS sequence"/>
</dbReference>
<evidence type="ECO:0000313" key="5">
    <source>
        <dbReference type="Proteomes" id="UP001162029"/>
    </source>
</evidence>
<dbReference type="EMBL" id="CANTFM010001632">
    <property type="protein sequence ID" value="CAI5741935.1"/>
    <property type="molecule type" value="Genomic_DNA"/>
</dbReference>
<protein>
    <submittedName>
        <fullName evidence="4">Uncharacterized protein</fullName>
    </submittedName>
</protein>
<dbReference type="PANTHER" id="PTHR42865:SF7">
    <property type="entry name" value="PROTON_GLUTAMATE-ASPARTATE SYMPORTER"/>
    <property type="match status" value="1"/>
</dbReference>
<keyword evidence="3" id="KW-0812">Transmembrane</keyword>
<gene>
    <name evidence="4" type="ORF">PDE001_LOCUS8038</name>
</gene>
<evidence type="ECO:0000256" key="1">
    <source>
        <dbReference type="ARBA" id="ARBA00004651"/>
    </source>
</evidence>
<keyword evidence="5" id="KW-1185">Reference proteome</keyword>
<name>A0AAV0UYA7_9STRA</name>
<dbReference type="AlphaFoldDB" id="A0AAV0UYA7"/>
<dbReference type="GO" id="GO:0005886">
    <property type="term" value="C:plasma membrane"/>
    <property type="evidence" value="ECO:0007669"/>
    <property type="project" value="UniProtKB-SubCell"/>
</dbReference>
<sequence length="359" mass="38996">MHWRYGEYLRRLDHDVFACSNASLLLPLYEDVSTNSTDISDSRPGVFALQEVTRIVATPTSIMTYYPVSLGTREHSCFAVVIAKTSNLAARYREVGSDGTVLLGGLVVFASFLGYVCGKRILRLRRDAQAATQTSPLERILACSGVDGPTHGAISGTSRIFFAHVGTRGGSSSQVAFVYVSADCCTFGTSNDAVLRSRSHSGSLSRTSDYCIDGSDHSKCTWIVSTACAVVAIRDLILWKAGAECIRQLFDWNVVGIELLLRARTLWSMQSPNPASALPSTMPLVVVCDVVLSRFASTVTVLDHFVLTHLAAQNWEETVVHGPRNFNRLNNSSISSASPLDDSHCRRHLSSALLSSVSL</sequence>
<comment type="caution">
    <text evidence="4">The sequence shown here is derived from an EMBL/GenBank/DDBJ whole genome shotgun (WGS) entry which is preliminary data.</text>
</comment>
<reference evidence="4" key="1">
    <citation type="submission" date="2022-12" db="EMBL/GenBank/DDBJ databases">
        <authorList>
            <person name="Webb A."/>
        </authorList>
    </citation>
    <scope>NUCLEOTIDE SEQUENCE</scope>
    <source>
        <strain evidence="4">Pd1</strain>
    </source>
</reference>
<accession>A0AAV0UYA7</accession>